<keyword evidence="2" id="KW-1185">Reference proteome</keyword>
<reference evidence="3" key="2">
    <citation type="submission" date="2025-08" db="UniProtKB">
        <authorList>
            <consortium name="RefSeq"/>
        </authorList>
    </citation>
    <scope>IDENTIFICATION</scope>
    <source>
        <strain evidence="3">MV-25-SWS-2005</strain>
        <tissue evidence="3">Whole body</tissue>
    </source>
</reference>
<protein>
    <recommendedName>
        <fullName evidence="4">Vasotab</fullName>
    </recommendedName>
</protein>
<evidence type="ECO:0008006" key="4">
    <source>
        <dbReference type="Google" id="ProtNLM"/>
    </source>
</evidence>
<dbReference type="Bgee" id="FBgn0271409">
    <property type="expression patterns" value="Expressed in male reproductive system and 1 other cell type or tissue"/>
</dbReference>
<gene>
    <name evidence="3" type="primary">LOC26532422</name>
</gene>
<keyword evidence="1" id="KW-0732">Signal</keyword>
<sequence length="96" mass="10666">MDRSNMKLVAVLLFVFALIQAAFQEATPERLCPNTCPTPDGTMVCAFNGCYFNTELCTIKIFNCARKVKGMSVVKLVSDKQCNNETHTPYCTAVTF</sequence>
<proteinExistence type="predicted"/>
<evidence type="ECO:0000313" key="3">
    <source>
        <dbReference type="RefSeq" id="XP_015039096.1"/>
    </source>
</evidence>
<reference evidence="2" key="1">
    <citation type="submission" date="2024-06" db="UniProtKB">
        <authorList>
            <consortium name="RefSeq"/>
        </authorList>
    </citation>
    <scope>NUCLEOTIDE SEQUENCE [LARGE SCALE GENOMIC DNA]</scope>
    <source>
        <strain evidence="2">MV2-25</strain>
    </source>
</reference>
<dbReference type="Proteomes" id="UP000001819">
    <property type="component" value="Chromosome 3"/>
</dbReference>
<dbReference type="AlphaFoldDB" id="A0A6I8VDV8"/>
<feature type="signal peptide" evidence="1">
    <location>
        <begin position="1"/>
        <end position="21"/>
    </location>
</feature>
<accession>A0A6I8VDV8</accession>
<dbReference type="RefSeq" id="XP_015039096.1">
    <property type="nucleotide sequence ID" value="XM_015183610.2"/>
</dbReference>
<dbReference type="GeneID" id="26532422"/>
<dbReference type="KEGG" id="dpo:26532422"/>
<evidence type="ECO:0000313" key="2">
    <source>
        <dbReference type="Proteomes" id="UP000001819"/>
    </source>
</evidence>
<name>A0A6I8VDV8_DROPS</name>
<evidence type="ECO:0000256" key="1">
    <source>
        <dbReference type="SAM" id="SignalP"/>
    </source>
</evidence>
<feature type="chain" id="PRO_5026088014" description="Vasotab" evidence="1">
    <location>
        <begin position="22"/>
        <end position="96"/>
    </location>
</feature>
<organism evidence="2 3">
    <name type="scientific">Drosophila pseudoobscura pseudoobscura</name>
    <name type="common">Fruit fly</name>
    <dbReference type="NCBI Taxonomy" id="46245"/>
    <lineage>
        <taxon>Eukaryota</taxon>
        <taxon>Metazoa</taxon>
        <taxon>Ecdysozoa</taxon>
        <taxon>Arthropoda</taxon>
        <taxon>Hexapoda</taxon>
        <taxon>Insecta</taxon>
        <taxon>Pterygota</taxon>
        <taxon>Neoptera</taxon>
        <taxon>Endopterygota</taxon>
        <taxon>Diptera</taxon>
        <taxon>Brachycera</taxon>
        <taxon>Muscomorpha</taxon>
        <taxon>Ephydroidea</taxon>
        <taxon>Drosophilidae</taxon>
        <taxon>Drosophila</taxon>
        <taxon>Sophophora</taxon>
    </lineage>
</organism>
<dbReference type="InParanoid" id="A0A6I8VDV8"/>